<protein>
    <submittedName>
        <fullName evidence="1">Uncharacterized protein</fullName>
    </submittedName>
</protein>
<dbReference type="AlphaFoldDB" id="A0AAQ4EZT0"/>
<keyword evidence="2" id="KW-1185">Reference proteome</keyword>
<comment type="caution">
    <text evidence="1">The sequence shown here is derived from an EMBL/GenBank/DDBJ whole genome shotgun (WGS) entry which is preliminary data.</text>
</comment>
<gene>
    <name evidence="1" type="ORF">V5799_018313</name>
</gene>
<dbReference type="Proteomes" id="UP001321473">
    <property type="component" value="Unassembled WGS sequence"/>
</dbReference>
<sequence length="116" mass="13350">MRRECLRLQECRAPACQQNCVDAYHKYYDVIGNCEGLDCICEFKKPCTIRYCYNKCMTKYQNETKVGLTGTCERTNCVCDWGNKCDKAKCKDSCVTLHGKGTKAKCVREDCVCRKK</sequence>
<evidence type="ECO:0000313" key="1">
    <source>
        <dbReference type="EMBL" id="KAK8780346.1"/>
    </source>
</evidence>
<dbReference type="EMBL" id="JARKHS020008966">
    <property type="protein sequence ID" value="KAK8780346.1"/>
    <property type="molecule type" value="Genomic_DNA"/>
</dbReference>
<proteinExistence type="predicted"/>
<accession>A0AAQ4EZT0</accession>
<organism evidence="1 2">
    <name type="scientific">Amblyomma americanum</name>
    <name type="common">Lone star tick</name>
    <dbReference type="NCBI Taxonomy" id="6943"/>
    <lineage>
        <taxon>Eukaryota</taxon>
        <taxon>Metazoa</taxon>
        <taxon>Ecdysozoa</taxon>
        <taxon>Arthropoda</taxon>
        <taxon>Chelicerata</taxon>
        <taxon>Arachnida</taxon>
        <taxon>Acari</taxon>
        <taxon>Parasitiformes</taxon>
        <taxon>Ixodida</taxon>
        <taxon>Ixodoidea</taxon>
        <taxon>Ixodidae</taxon>
        <taxon>Amblyomminae</taxon>
        <taxon>Amblyomma</taxon>
    </lineage>
</organism>
<reference evidence="1 2" key="1">
    <citation type="journal article" date="2023" name="Arcadia Sci">
        <title>De novo assembly of a long-read Amblyomma americanum tick genome.</title>
        <authorList>
            <person name="Chou S."/>
            <person name="Poskanzer K.E."/>
            <person name="Rollins M."/>
            <person name="Thuy-Boun P.S."/>
        </authorList>
    </citation>
    <scope>NUCLEOTIDE SEQUENCE [LARGE SCALE GENOMIC DNA]</scope>
    <source>
        <strain evidence="1">F_SG_1</strain>
        <tissue evidence="1">Salivary glands</tissue>
    </source>
</reference>
<name>A0AAQ4EZT0_AMBAM</name>
<evidence type="ECO:0000313" key="2">
    <source>
        <dbReference type="Proteomes" id="UP001321473"/>
    </source>
</evidence>